<evidence type="ECO:0000256" key="1">
    <source>
        <dbReference type="ARBA" id="ARBA00006484"/>
    </source>
</evidence>
<name>A0A178DE87_9EURO</name>
<evidence type="ECO:0000313" key="5">
    <source>
        <dbReference type="Proteomes" id="UP000185904"/>
    </source>
</evidence>
<keyword evidence="5" id="KW-1185">Reference proteome</keyword>
<reference evidence="4 5" key="1">
    <citation type="submission" date="2016-03" db="EMBL/GenBank/DDBJ databases">
        <title>The draft genome sequence of Fonsecaea nubica causative agent of cutaneous subcutaneous infection in human host.</title>
        <authorList>
            <person name="Costa F."/>
            <person name="Sybren D.H."/>
            <person name="Raittz R.T."/>
            <person name="Weiss V.A."/>
            <person name="Leao A.C."/>
            <person name="Gomes R."/>
            <person name="De Souza E.M."/>
            <person name="Pedrosa F.O."/>
            <person name="Steffens M.B."/>
            <person name="Bombassaro A."/>
            <person name="Tadra-Sfeir M.Z."/>
            <person name="Moreno L.F."/>
            <person name="Najafzadeh M.J."/>
            <person name="Felipe M.S."/>
            <person name="Teixeira M."/>
            <person name="Sun J."/>
            <person name="Xi L."/>
            <person name="Castro M.A."/>
            <person name="Vicente V.A."/>
        </authorList>
    </citation>
    <scope>NUCLEOTIDE SEQUENCE [LARGE SCALE GENOMIC DNA]</scope>
    <source>
        <strain evidence="4 5">CBS 269.64</strain>
    </source>
</reference>
<dbReference type="Pfam" id="PF13561">
    <property type="entry name" value="adh_short_C2"/>
    <property type="match status" value="1"/>
</dbReference>
<comment type="caution">
    <text evidence="4">The sequence shown here is derived from an EMBL/GenBank/DDBJ whole genome shotgun (WGS) entry which is preliminary data.</text>
</comment>
<proteinExistence type="inferred from homology"/>
<dbReference type="GeneID" id="34583672"/>
<dbReference type="GO" id="GO:0016491">
    <property type="term" value="F:oxidoreductase activity"/>
    <property type="evidence" value="ECO:0007669"/>
    <property type="project" value="UniProtKB-KW"/>
</dbReference>
<dbReference type="InterPro" id="IPR020904">
    <property type="entry name" value="Sc_DH/Rdtase_CS"/>
</dbReference>
<sequence>MAASFASSAFVITGGGSGIGLATALQLLQKGATVHVIDLAPCPPPQLAESNNGNKLYFYGSVDVSSRTAVHEAFVKIFSRSPDLYGLVNSAGICPSSGIRIESDETYKRIIGVNQDGTWNCSTELLRRIEKEGVGAAKPGRASIVNIGSSATLKGFPTLGAYCASKHAVLGLTRTWAEDFAPLGVRVNLVAPGGTDTPLTRSVLARARETAPDGGKLLEAHALAMVPMKREGTPEEIADAVIFLLGETASFVTGQVLAVNGGYP</sequence>
<dbReference type="InterPro" id="IPR036291">
    <property type="entry name" value="NAD(P)-bd_dom_sf"/>
</dbReference>
<dbReference type="FunFam" id="3.40.50.720:FF:000084">
    <property type="entry name" value="Short-chain dehydrogenase reductase"/>
    <property type="match status" value="1"/>
</dbReference>
<evidence type="ECO:0000256" key="3">
    <source>
        <dbReference type="ARBA" id="ARBA00023002"/>
    </source>
</evidence>
<dbReference type="Proteomes" id="UP000185904">
    <property type="component" value="Unassembled WGS sequence"/>
</dbReference>
<evidence type="ECO:0000256" key="2">
    <source>
        <dbReference type="ARBA" id="ARBA00022857"/>
    </source>
</evidence>
<dbReference type="PANTHER" id="PTHR24321:SF12">
    <property type="entry name" value="SHORT-CHAIN DEHYDROGENASE_REDUCTASE FAMILY, PUTATIVE (AFU_ORTHOLOGUE AFUA_5G14340)-RELATED"/>
    <property type="match status" value="1"/>
</dbReference>
<gene>
    <name evidence="4" type="ORF">AYO20_00245</name>
</gene>
<dbReference type="PROSITE" id="PS00061">
    <property type="entry name" value="ADH_SHORT"/>
    <property type="match status" value="1"/>
</dbReference>
<dbReference type="Gene3D" id="3.40.50.720">
    <property type="entry name" value="NAD(P)-binding Rossmann-like Domain"/>
    <property type="match status" value="1"/>
</dbReference>
<dbReference type="PRINTS" id="PR00080">
    <property type="entry name" value="SDRFAMILY"/>
</dbReference>
<dbReference type="AlphaFoldDB" id="A0A178DE87"/>
<dbReference type="SUPFAM" id="SSF51735">
    <property type="entry name" value="NAD(P)-binding Rossmann-fold domains"/>
    <property type="match status" value="1"/>
</dbReference>
<dbReference type="CDD" id="cd05233">
    <property type="entry name" value="SDR_c"/>
    <property type="match status" value="1"/>
</dbReference>
<accession>A0A178DE87</accession>
<dbReference type="PRINTS" id="PR00081">
    <property type="entry name" value="GDHRDH"/>
</dbReference>
<dbReference type="RefSeq" id="XP_022505521.1">
    <property type="nucleotide sequence ID" value="XM_022638556.1"/>
</dbReference>
<dbReference type="InterPro" id="IPR002347">
    <property type="entry name" value="SDR_fam"/>
</dbReference>
<keyword evidence="3" id="KW-0560">Oxidoreductase</keyword>
<dbReference type="EMBL" id="LVCJ01000001">
    <property type="protein sequence ID" value="OAL40509.1"/>
    <property type="molecule type" value="Genomic_DNA"/>
</dbReference>
<comment type="similarity">
    <text evidence="1">Belongs to the short-chain dehydrogenases/reductases (SDR) family.</text>
</comment>
<evidence type="ECO:0000313" key="4">
    <source>
        <dbReference type="EMBL" id="OAL40509.1"/>
    </source>
</evidence>
<organism evidence="4 5">
    <name type="scientific">Fonsecaea nubica</name>
    <dbReference type="NCBI Taxonomy" id="856822"/>
    <lineage>
        <taxon>Eukaryota</taxon>
        <taxon>Fungi</taxon>
        <taxon>Dikarya</taxon>
        <taxon>Ascomycota</taxon>
        <taxon>Pezizomycotina</taxon>
        <taxon>Eurotiomycetes</taxon>
        <taxon>Chaetothyriomycetidae</taxon>
        <taxon>Chaetothyriales</taxon>
        <taxon>Herpotrichiellaceae</taxon>
        <taxon>Fonsecaea</taxon>
    </lineage>
</organism>
<dbReference type="PANTHER" id="PTHR24321">
    <property type="entry name" value="DEHYDROGENASES, SHORT CHAIN"/>
    <property type="match status" value="1"/>
</dbReference>
<protein>
    <submittedName>
        <fullName evidence="4">Uncharacterized protein</fullName>
    </submittedName>
</protein>
<keyword evidence="2" id="KW-0521">NADP</keyword>
<dbReference type="OrthoDB" id="1669814at2759"/>